<evidence type="ECO:0000259" key="8">
    <source>
        <dbReference type="Pfam" id="PF04826"/>
    </source>
</evidence>
<reference evidence="9" key="3">
    <citation type="submission" date="2025-09" db="UniProtKB">
        <authorList>
            <consortium name="Ensembl"/>
        </authorList>
    </citation>
    <scope>IDENTIFICATION</scope>
</reference>
<keyword evidence="3" id="KW-1000">Mitochondrion outer membrane</keyword>
<dbReference type="Ensembl" id="ENSSAUT00010061246.1">
    <property type="protein sequence ID" value="ENSSAUP00010058350.1"/>
    <property type="gene ID" value="ENSSAUG00010023832.1"/>
</dbReference>
<keyword evidence="6 7" id="KW-0472">Membrane</keyword>
<evidence type="ECO:0000256" key="5">
    <source>
        <dbReference type="ARBA" id="ARBA00023128"/>
    </source>
</evidence>
<dbReference type="InterPro" id="IPR006911">
    <property type="entry name" value="ARM-rpt_dom"/>
</dbReference>
<evidence type="ECO:0000256" key="3">
    <source>
        <dbReference type="ARBA" id="ARBA00022787"/>
    </source>
</evidence>
<keyword evidence="10" id="KW-1185">Reference proteome</keyword>
<dbReference type="OMA" id="VTNDYHY"/>
<feature type="domain" description="Armadillo repeat-containing" evidence="8">
    <location>
        <begin position="59"/>
        <end position="222"/>
    </location>
</feature>
<dbReference type="GeneTree" id="ENSGT00940000165477"/>
<evidence type="ECO:0000313" key="10">
    <source>
        <dbReference type="Proteomes" id="UP000472265"/>
    </source>
</evidence>
<sequence length="225" mass="24368">MGDGSITPRIGNMKALLGIVAGAGASYGIYKLISGGSFKRIKKSVTSESPVVRSSQPSEPQHLKMLLSCLQTSSNPSDRCRILLTLGNAAAFTVNQNLIREFEGIHIIAGFLSDPAAEVRVQTLTALNNLCMNIPNQEHIKVYVPQVLELIEMSPVNSDLQLGALRLLTNLSVTDKHQHLLKESITLLLSLLVVSNEVQAAKVLVNLSSNPDMMDDIVQAQVRLC</sequence>
<dbReference type="Gene3D" id="1.25.10.10">
    <property type="entry name" value="Leucine-rich Repeat Variant"/>
    <property type="match status" value="1"/>
</dbReference>
<evidence type="ECO:0000256" key="7">
    <source>
        <dbReference type="SAM" id="Phobius"/>
    </source>
</evidence>
<dbReference type="SUPFAM" id="SSF48371">
    <property type="entry name" value="ARM repeat"/>
    <property type="match status" value="1"/>
</dbReference>
<dbReference type="PANTHER" id="PTHR15712">
    <property type="entry name" value="ARMADILLO REPEAT CONTAINING PROTEIN"/>
    <property type="match status" value="1"/>
</dbReference>
<proteinExistence type="predicted"/>
<keyword evidence="5" id="KW-0496">Mitochondrion</keyword>
<evidence type="ECO:0000313" key="9">
    <source>
        <dbReference type="Ensembl" id="ENSSAUP00010058350.1"/>
    </source>
</evidence>
<dbReference type="InterPro" id="IPR051303">
    <property type="entry name" value="Armcx_regulator"/>
</dbReference>
<dbReference type="InParanoid" id="A0A671Y477"/>
<dbReference type="Pfam" id="PF04826">
    <property type="entry name" value="Arm_2"/>
    <property type="match status" value="1"/>
</dbReference>
<reference evidence="9" key="2">
    <citation type="submission" date="2025-08" db="UniProtKB">
        <authorList>
            <consortium name="Ensembl"/>
        </authorList>
    </citation>
    <scope>IDENTIFICATION</scope>
</reference>
<protein>
    <submittedName>
        <fullName evidence="9">Armadillo repeat containing 10</fullName>
    </submittedName>
</protein>
<dbReference type="GO" id="GO:0005741">
    <property type="term" value="C:mitochondrial outer membrane"/>
    <property type="evidence" value="ECO:0007669"/>
    <property type="project" value="UniProtKB-SubCell"/>
</dbReference>
<accession>A0A671Y477</accession>
<evidence type="ECO:0000256" key="2">
    <source>
        <dbReference type="ARBA" id="ARBA00022692"/>
    </source>
</evidence>
<name>A0A671Y477_SPAAU</name>
<dbReference type="InterPro" id="IPR016024">
    <property type="entry name" value="ARM-type_fold"/>
</dbReference>
<reference evidence="9" key="1">
    <citation type="submission" date="2021-04" db="EMBL/GenBank/DDBJ databases">
        <authorList>
            <consortium name="Wellcome Sanger Institute Data Sharing"/>
        </authorList>
    </citation>
    <scope>NUCLEOTIDE SEQUENCE [LARGE SCALE GENOMIC DNA]</scope>
</reference>
<comment type="subcellular location">
    <subcellularLocation>
        <location evidence="1">Mitochondrion outer membrane</location>
        <topology evidence="1">Single-pass membrane protein</topology>
    </subcellularLocation>
</comment>
<evidence type="ECO:0000256" key="6">
    <source>
        <dbReference type="ARBA" id="ARBA00023136"/>
    </source>
</evidence>
<keyword evidence="4 7" id="KW-1133">Transmembrane helix</keyword>
<dbReference type="AlphaFoldDB" id="A0A671Y477"/>
<dbReference type="PANTHER" id="PTHR15712:SF23">
    <property type="entry name" value="ARMADILLO REPEAT CONTAINING 10"/>
    <property type="match status" value="1"/>
</dbReference>
<evidence type="ECO:0000256" key="4">
    <source>
        <dbReference type="ARBA" id="ARBA00022989"/>
    </source>
</evidence>
<gene>
    <name evidence="9" type="primary">armc10</name>
</gene>
<dbReference type="InterPro" id="IPR011989">
    <property type="entry name" value="ARM-like"/>
</dbReference>
<keyword evidence="2 7" id="KW-0812">Transmembrane</keyword>
<dbReference type="Proteomes" id="UP000472265">
    <property type="component" value="Chromosome 8"/>
</dbReference>
<evidence type="ECO:0000256" key="1">
    <source>
        <dbReference type="ARBA" id="ARBA00004572"/>
    </source>
</evidence>
<feature type="transmembrane region" description="Helical" evidence="7">
    <location>
        <begin position="15"/>
        <end position="33"/>
    </location>
</feature>
<organism evidence="9 10">
    <name type="scientific">Sparus aurata</name>
    <name type="common">Gilthead sea bream</name>
    <dbReference type="NCBI Taxonomy" id="8175"/>
    <lineage>
        <taxon>Eukaryota</taxon>
        <taxon>Metazoa</taxon>
        <taxon>Chordata</taxon>
        <taxon>Craniata</taxon>
        <taxon>Vertebrata</taxon>
        <taxon>Euteleostomi</taxon>
        <taxon>Actinopterygii</taxon>
        <taxon>Neopterygii</taxon>
        <taxon>Teleostei</taxon>
        <taxon>Neoteleostei</taxon>
        <taxon>Acanthomorphata</taxon>
        <taxon>Eupercaria</taxon>
        <taxon>Spariformes</taxon>
        <taxon>Sparidae</taxon>
        <taxon>Sparus</taxon>
    </lineage>
</organism>